<dbReference type="InterPro" id="IPR036396">
    <property type="entry name" value="Cyt_P450_sf"/>
</dbReference>
<evidence type="ECO:0000256" key="10">
    <source>
        <dbReference type="ARBA" id="ARBA00022857"/>
    </source>
</evidence>
<keyword evidence="9 15" id="KW-0274">FAD</keyword>
<comment type="catalytic activity">
    <reaction evidence="15">
        <text>an organic molecule + reduced [NADPH--hemoprotein reductase] + O2 = an alcohol + oxidized [NADPH--hemoprotein reductase] + H2O + H(+)</text>
        <dbReference type="Rhea" id="RHEA:17149"/>
        <dbReference type="Rhea" id="RHEA-COMP:11964"/>
        <dbReference type="Rhea" id="RHEA-COMP:11965"/>
        <dbReference type="ChEBI" id="CHEBI:15377"/>
        <dbReference type="ChEBI" id="CHEBI:15378"/>
        <dbReference type="ChEBI" id="CHEBI:15379"/>
        <dbReference type="ChEBI" id="CHEBI:30879"/>
        <dbReference type="ChEBI" id="CHEBI:57618"/>
        <dbReference type="ChEBI" id="CHEBI:58210"/>
        <dbReference type="ChEBI" id="CHEBI:142491"/>
        <dbReference type="EC" id="1.14.14.1"/>
    </reaction>
</comment>
<proteinExistence type="inferred from homology"/>
<dbReference type="InterPro" id="IPR001128">
    <property type="entry name" value="Cyt_P450"/>
</dbReference>
<comment type="catalytic activity">
    <reaction evidence="15">
        <text>2 oxidized [cytochrome P450] + NADPH = 2 reduced [cytochrome P450] + NADP(+) + H(+)</text>
        <dbReference type="Rhea" id="RHEA:24040"/>
        <dbReference type="Rhea" id="RHEA-COMP:14627"/>
        <dbReference type="Rhea" id="RHEA-COMP:14628"/>
        <dbReference type="ChEBI" id="CHEBI:15378"/>
        <dbReference type="ChEBI" id="CHEBI:55376"/>
        <dbReference type="ChEBI" id="CHEBI:57783"/>
        <dbReference type="ChEBI" id="CHEBI:58349"/>
        <dbReference type="ChEBI" id="CHEBI:60344"/>
        <dbReference type="EC" id="1.6.2.4"/>
    </reaction>
</comment>
<dbReference type="InterPro" id="IPR017972">
    <property type="entry name" value="Cyt_P450_CS"/>
</dbReference>
<dbReference type="CDD" id="cd11068">
    <property type="entry name" value="CYP120A1"/>
    <property type="match status" value="1"/>
</dbReference>
<dbReference type="PRINTS" id="PR00463">
    <property type="entry name" value="EP450I"/>
</dbReference>
<sequence length="1094" mass="121042">MAETVTIPEPSGLPILGHLTRMDREAPTKSMLAMADECGEIYRLRLPGRTAVILSTQALVNEICDERRFTKTVNGTLNQVRNGVHDGLFTVRCHHPATVTGEIADLVQAKQGEENWGIAHRVLMPAFGPLSIRGMFDEMHDVATQLALKWARYGQDAFIPVTDDFTRLTLDTLALCSMGFRFNSYYSPTLHPFIQAMGEFLTEAGARANRVPLPSFFYRANDSKFEQDIDVLRKTAKGVLDERRARPSDRRDLLTAMLDGVDPQTGKKMTDSSIMDNLITFLIAGHETTSGLLSFVFLQLLKHPEAYKKAQHEVDEVVGKGVITVEHMSKLPYMSAVLRETLRLNSTIPVFGVTPIEDTLLGGKYPVYKNETVGVLLANAHLDPKVYGDDAKEFRPERMLDDNFNRLNKEFPNCWKPFGNGARACIGRPFAWQEALLVMAMLLQNFDFELEQGYELAIHQTLTIKPKGMRMKAALRDGMTPTQLEKRLAGIASTTTQQHAVALTGRQANGAGQTNGVAKGQPVTVLYGSNSGTCESLAQRIAADATAHGFSATRVVSMDSATGDDLPRDQPVLIVTASYEGLPPDNAAKFVSWLTSLREHGGAPLKDVSYAVFGCGNRDWTQTFHRIPKLVDAGLEELGAQRIVNIGLADAGGSELFTDFETWTDDELWPAMQARYNTDSADDSLTPGISVSVTKPRSSNLRQKVKEATVLRTTALTKDGETDRPKKHIELKLPAGETYHAGDYIAVLPINPSETVRRALRRFRLPLDAHLSITADGPTSLPTDASSVPAYEVLSSYVELAQPATRKNLLTLAEVAEDQAAKRELERLAGEAYAEEVSSRRVSVLDVLERSEGVDVPMGVFLWMLPPMRVRQYSISSSPLDDPTKASLTFSILKEPSFSGRGAHIGVASWFLSSLSEGDTLQVAIRPSHASFSIPENPETTPMLCIAAGTGIAPFRSFIQERAHLIRSGRKLAPAVLFFGCRSPAVDDLFAEEFAAWEQLGAVTVKRAYSRAQDRSEGCRYVGDRMWREKEEVKSLWERGAKVYVCGSRRVSEAVRDVILRMRREETGDKESEEATRQWFDGLRNVRYVSDVFD</sequence>
<dbReference type="GO" id="GO:0010181">
    <property type="term" value="F:FMN binding"/>
    <property type="evidence" value="ECO:0007669"/>
    <property type="project" value="UniProtKB-UniRule"/>
</dbReference>
<dbReference type="Pfam" id="PF00175">
    <property type="entry name" value="NAD_binding_1"/>
    <property type="match status" value="1"/>
</dbReference>
<evidence type="ECO:0000256" key="16">
    <source>
        <dbReference type="PIRSR" id="PIRSR000209-1"/>
    </source>
</evidence>
<evidence type="ECO:0000256" key="15">
    <source>
        <dbReference type="PIRNR" id="PIRNR000209"/>
    </source>
</evidence>
<accession>A0A084AXT1</accession>
<evidence type="ECO:0000256" key="11">
    <source>
        <dbReference type="ARBA" id="ARBA00022982"/>
    </source>
</evidence>
<reference evidence="19 20" key="1">
    <citation type="journal article" date="2014" name="BMC Genomics">
        <title>Comparative genome sequencing reveals chemotype-specific gene clusters in the toxigenic black mold Stachybotrys.</title>
        <authorList>
            <person name="Semeiks J."/>
            <person name="Borek D."/>
            <person name="Otwinowski Z."/>
            <person name="Grishin N.V."/>
        </authorList>
    </citation>
    <scope>NUCLEOTIDE SEQUENCE [LARGE SCALE GENOMIC DNA]</scope>
    <source>
        <strain evidence="20">CBS 109288 / IBT 7711</strain>
    </source>
</reference>
<dbReference type="GO" id="GO:0050660">
    <property type="term" value="F:flavin adenine dinucleotide binding"/>
    <property type="evidence" value="ECO:0007669"/>
    <property type="project" value="TreeGrafter"/>
</dbReference>
<dbReference type="InterPro" id="IPR002401">
    <property type="entry name" value="Cyt_P450_E_grp-I"/>
</dbReference>
<organism evidence="19 20">
    <name type="scientific">Stachybotrys chartarum (strain CBS 109288 / IBT 7711)</name>
    <name type="common">Toxic black mold</name>
    <name type="synonym">Stilbospora chartarum</name>
    <dbReference type="NCBI Taxonomy" id="1280523"/>
    <lineage>
        <taxon>Eukaryota</taxon>
        <taxon>Fungi</taxon>
        <taxon>Dikarya</taxon>
        <taxon>Ascomycota</taxon>
        <taxon>Pezizomycotina</taxon>
        <taxon>Sordariomycetes</taxon>
        <taxon>Hypocreomycetidae</taxon>
        <taxon>Hypocreales</taxon>
        <taxon>Stachybotryaceae</taxon>
        <taxon>Stachybotrys</taxon>
    </lineage>
</organism>
<keyword evidence="10 15" id="KW-0521">NADP</keyword>
<dbReference type="Pfam" id="PF00067">
    <property type="entry name" value="p450"/>
    <property type="match status" value="1"/>
</dbReference>
<dbReference type="InterPro" id="IPR039261">
    <property type="entry name" value="FNR_nucleotide-bd"/>
</dbReference>
<dbReference type="OrthoDB" id="1470350at2759"/>
<dbReference type="PANTHER" id="PTHR19384:SF127">
    <property type="entry name" value="BIFUNCTIONAL CYTOCHROME P450_NADPH--P450 REDUCTASE"/>
    <property type="match status" value="1"/>
</dbReference>
<dbReference type="SUPFAM" id="SSF48264">
    <property type="entry name" value="Cytochrome P450"/>
    <property type="match status" value="1"/>
</dbReference>
<dbReference type="Gene3D" id="3.40.50.80">
    <property type="entry name" value="Nucleotide-binding domain of ferredoxin-NADP reductase (FNR) module"/>
    <property type="match status" value="1"/>
</dbReference>
<dbReference type="SUPFAM" id="SSF52218">
    <property type="entry name" value="Flavoproteins"/>
    <property type="match status" value="1"/>
</dbReference>
<evidence type="ECO:0000256" key="9">
    <source>
        <dbReference type="ARBA" id="ARBA00022827"/>
    </source>
</evidence>
<keyword evidence="4 15" id="KW-0813">Transport</keyword>
<dbReference type="EC" id="1.6.2.4" evidence="15"/>
<dbReference type="PRINTS" id="PR00385">
    <property type="entry name" value="P450"/>
</dbReference>
<dbReference type="Gene3D" id="3.40.50.360">
    <property type="match status" value="1"/>
</dbReference>
<dbReference type="GO" id="GO:0005829">
    <property type="term" value="C:cytosol"/>
    <property type="evidence" value="ECO:0007669"/>
    <property type="project" value="TreeGrafter"/>
</dbReference>
<dbReference type="Pfam" id="PF00258">
    <property type="entry name" value="Flavodoxin_1"/>
    <property type="match status" value="1"/>
</dbReference>
<dbReference type="EC" id="1.14.14.1" evidence="15"/>
<dbReference type="InterPro" id="IPR017938">
    <property type="entry name" value="Riboflavin_synthase-like_b-brl"/>
</dbReference>
<evidence type="ECO:0000259" key="17">
    <source>
        <dbReference type="PROSITE" id="PS50902"/>
    </source>
</evidence>
<name>A0A084AXT1_STACB</name>
<dbReference type="PROSITE" id="PS00086">
    <property type="entry name" value="CYTOCHROME_P450"/>
    <property type="match status" value="1"/>
</dbReference>
<evidence type="ECO:0000256" key="1">
    <source>
        <dbReference type="ARBA" id="ARBA00001971"/>
    </source>
</evidence>
<keyword evidence="7 15" id="KW-0288">FMN</keyword>
<dbReference type="CDD" id="cd06206">
    <property type="entry name" value="bifunctional_CYPOR"/>
    <property type="match status" value="1"/>
</dbReference>
<evidence type="ECO:0000256" key="7">
    <source>
        <dbReference type="ARBA" id="ARBA00022643"/>
    </source>
</evidence>
<evidence type="ECO:0000256" key="12">
    <source>
        <dbReference type="ARBA" id="ARBA00023002"/>
    </source>
</evidence>
<evidence type="ECO:0000256" key="4">
    <source>
        <dbReference type="ARBA" id="ARBA00022448"/>
    </source>
</evidence>
<dbReference type="InterPro" id="IPR023206">
    <property type="entry name" value="Bifunctional_P450_P450_red"/>
</dbReference>
<dbReference type="GO" id="GO:0070330">
    <property type="term" value="F:aromatase activity"/>
    <property type="evidence" value="ECO:0007669"/>
    <property type="project" value="UniProtKB-UniRule"/>
</dbReference>
<dbReference type="Gene3D" id="1.20.990.10">
    <property type="entry name" value="NADPH-cytochrome p450 Reductase, Chain A, domain 3"/>
    <property type="match status" value="1"/>
</dbReference>
<dbReference type="Gene3D" id="2.40.30.10">
    <property type="entry name" value="Translation factors"/>
    <property type="match status" value="1"/>
</dbReference>
<evidence type="ECO:0000256" key="5">
    <source>
        <dbReference type="ARBA" id="ARBA00022617"/>
    </source>
</evidence>
<evidence type="ECO:0000256" key="3">
    <source>
        <dbReference type="ARBA" id="ARBA00010018"/>
    </source>
</evidence>
<dbReference type="Pfam" id="PF00667">
    <property type="entry name" value="FAD_binding_1"/>
    <property type="match status" value="1"/>
</dbReference>
<gene>
    <name evidence="19" type="ORF">S7711_08640</name>
</gene>
<evidence type="ECO:0000256" key="6">
    <source>
        <dbReference type="ARBA" id="ARBA00022630"/>
    </source>
</evidence>
<comment type="cofactor">
    <cofactor evidence="15">
        <name>FAD</name>
        <dbReference type="ChEBI" id="CHEBI:57692"/>
    </cofactor>
    <cofactor evidence="15">
        <name>FMN</name>
        <dbReference type="ChEBI" id="CHEBI:58210"/>
    </cofactor>
</comment>
<dbReference type="GO" id="GO:0003958">
    <property type="term" value="F:NADPH-hemoprotein reductase activity"/>
    <property type="evidence" value="ECO:0007669"/>
    <property type="project" value="UniProtKB-UniRule"/>
</dbReference>
<evidence type="ECO:0000256" key="14">
    <source>
        <dbReference type="ARBA" id="ARBA00023033"/>
    </source>
</evidence>
<keyword evidence="8 15" id="KW-0479">Metal-binding</keyword>
<dbReference type="AlphaFoldDB" id="A0A084AXT1"/>
<dbReference type="EMBL" id="KL648465">
    <property type="protein sequence ID" value="KEY70110.1"/>
    <property type="molecule type" value="Genomic_DNA"/>
</dbReference>
<keyword evidence="5 15" id="KW-0349">Heme</keyword>
<keyword evidence="12 15" id="KW-0560">Oxidoreductase</keyword>
<dbReference type="InterPro" id="IPR017927">
    <property type="entry name" value="FAD-bd_FR_type"/>
</dbReference>
<dbReference type="InterPro" id="IPR008254">
    <property type="entry name" value="Flavodoxin/NO_synth"/>
</dbReference>
<dbReference type="InterPro" id="IPR001433">
    <property type="entry name" value="OxRdtase_FAD/NAD-bd"/>
</dbReference>
<evidence type="ECO:0000313" key="20">
    <source>
        <dbReference type="Proteomes" id="UP000028045"/>
    </source>
</evidence>
<dbReference type="SUPFAM" id="SSF52343">
    <property type="entry name" value="Ferredoxin reductase-like, C-terminal NADP-linked domain"/>
    <property type="match status" value="1"/>
</dbReference>
<evidence type="ECO:0000256" key="8">
    <source>
        <dbReference type="ARBA" id="ARBA00022723"/>
    </source>
</evidence>
<dbReference type="PROSITE" id="PS50902">
    <property type="entry name" value="FLAVODOXIN_LIKE"/>
    <property type="match status" value="1"/>
</dbReference>
<comment type="similarity">
    <text evidence="3 15">In the N-terminal section; belongs to the cytochrome P450 family.</text>
</comment>
<evidence type="ECO:0000259" key="18">
    <source>
        <dbReference type="PROSITE" id="PS51384"/>
    </source>
</evidence>
<keyword evidence="6 15" id="KW-0285">Flavoprotein</keyword>
<evidence type="ECO:0000313" key="19">
    <source>
        <dbReference type="EMBL" id="KEY70110.1"/>
    </source>
</evidence>
<dbReference type="GO" id="GO:0020037">
    <property type="term" value="F:heme binding"/>
    <property type="evidence" value="ECO:0007669"/>
    <property type="project" value="UniProtKB-UniRule"/>
</dbReference>
<keyword evidence="20" id="KW-1185">Reference proteome</keyword>
<feature type="domain" description="FAD-binding FR-type" evidence="18">
    <location>
        <begin position="703"/>
        <end position="935"/>
    </location>
</feature>
<dbReference type="HOGENOM" id="CLU_001570_7_0_1"/>
<comment type="cofactor">
    <cofactor evidence="1 15 16">
        <name>heme</name>
        <dbReference type="ChEBI" id="CHEBI:30413"/>
    </cofactor>
</comment>
<dbReference type="InterPro" id="IPR023173">
    <property type="entry name" value="NADPH_Cyt_P450_Rdtase_alpha"/>
</dbReference>
<evidence type="ECO:0000256" key="2">
    <source>
        <dbReference type="ARBA" id="ARBA00004685"/>
    </source>
</evidence>
<dbReference type="Gene3D" id="1.10.630.10">
    <property type="entry name" value="Cytochrome P450"/>
    <property type="match status" value="1"/>
</dbReference>
<dbReference type="InterPro" id="IPR003097">
    <property type="entry name" value="CysJ-like_FAD-binding"/>
</dbReference>
<protein>
    <recommendedName>
        <fullName evidence="15">Bifunctional cytochrome P450/NADPH--P450 reductase</fullName>
    </recommendedName>
    <domain>
        <recommendedName>
            <fullName evidence="15">Cytochrome P450</fullName>
            <ecNumber evidence="15">1.14.14.1</ecNumber>
        </recommendedName>
    </domain>
    <domain>
        <recommendedName>
            <fullName evidence="15">NADPH--cytochrome P450 reductase</fullName>
            <ecNumber evidence="15">1.6.2.4</ecNumber>
        </recommendedName>
    </domain>
</protein>
<dbReference type="PIRSF" id="PIRSF000209">
    <property type="entry name" value="Bifunctional_P450_P450R"/>
    <property type="match status" value="1"/>
</dbReference>
<dbReference type="FunFam" id="1.10.630.10:FF:000040">
    <property type="entry name" value="Bifunctional cytochrome P450/NADPH--P450 reductase"/>
    <property type="match status" value="1"/>
</dbReference>
<dbReference type="Proteomes" id="UP000028045">
    <property type="component" value="Unassembled WGS sequence"/>
</dbReference>
<comment type="pathway">
    <text evidence="2">Mycotoxin biosynthesis.</text>
</comment>
<feature type="domain" description="Flavodoxin-like" evidence="17">
    <location>
        <begin position="523"/>
        <end position="668"/>
    </location>
</feature>
<evidence type="ECO:0000256" key="13">
    <source>
        <dbReference type="ARBA" id="ARBA00023004"/>
    </source>
</evidence>
<dbReference type="PANTHER" id="PTHR19384">
    <property type="entry name" value="NITRIC OXIDE SYNTHASE-RELATED"/>
    <property type="match status" value="1"/>
</dbReference>
<dbReference type="SUPFAM" id="SSF63380">
    <property type="entry name" value="Riboflavin synthase domain-like"/>
    <property type="match status" value="1"/>
</dbReference>
<keyword evidence="11 15" id="KW-0249">Electron transport</keyword>
<dbReference type="GO" id="GO:0005506">
    <property type="term" value="F:iron ion binding"/>
    <property type="evidence" value="ECO:0007669"/>
    <property type="project" value="UniProtKB-UniRule"/>
</dbReference>
<dbReference type="InterPro" id="IPR029039">
    <property type="entry name" value="Flavoprotein-like_sf"/>
</dbReference>
<dbReference type="PROSITE" id="PS51384">
    <property type="entry name" value="FAD_FR"/>
    <property type="match status" value="1"/>
</dbReference>
<keyword evidence="14 15" id="KW-0503">Monooxygenase</keyword>
<keyword evidence="13 15" id="KW-0408">Iron</keyword>
<feature type="binding site" description="axial binding residue" evidence="16">
    <location>
        <position position="425"/>
    </location>
    <ligand>
        <name>heme</name>
        <dbReference type="ChEBI" id="CHEBI:30413"/>
    </ligand>
    <ligandPart>
        <name>Fe</name>
        <dbReference type="ChEBI" id="CHEBI:18248"/>
    </ligandPart>
</feature>